<dbReference type="Gene3D" id="2.160.20.10">
    <property type="entry name" value="Single-stranded right-handed beta-helix, Pectin lyase-like"/>
    <property type="match status" value="1"/>
</dbReference>
<sequence>MGNSTLITTVYVNPVVGNDANPGSRSNPYKSLTRALQDTTAKIIQLAAGTYSINSGELFPILIPVGVIVVGHEANKGEGILIFGSGEYDSQSFGRQNITLLLLSNAQLRGVTVTNPIARGTGIWIESTNPIVANNTLSNCGREGVFVSGEAKPAIVDNILVKNKAASIVIARNSQGEVLRNVLQKNALGIVVSDFAAPLLANNKIWENRIGIAVSRQAQPILKHNIVEKNSQGGLLINGNAAPDLEGNIVSDRDQQKLGIFEFTVANDSTLVCDTTGHWAEAFVAALCEKKWMSSFTESTFAPEAPITRASFAAIITKAFGLPARENLRTFTDVKLDFWAASAISSAANAGYMEGFTDGTFRPMQNLTKIQAIFSIVNGLKLSGGNPNILSIYEDRAQIPNHLTNTVAVATQKQLVVNYPHVEKLEPLKEINRGEVAALIYQALVTLGLMKPIASPYIVNPDHNTPLFVHLMGHWAEPFIRALININLTRGFADASYKPDEPMTRAQYSALVAAAFHPHPKRPVPDFTDVPKDFWAYHEIQQAASGGFVGGNKDGTFHPHQNVQRLQVIVSLVNGLALPPVQTTDVLLNYSDYNSVPESARVALATAIKHKIVVNYPEPNQIKPRIAATIGEVAAMVYQALVATGQAPAINSPQLVFQTSC</sequence>
<dbReference type="InterPro" id="IPR006626">
    <property type="entry name" value="PbH1"/>
</dbReference>
<feature type="domain" description="SLH" evidence="1">
    <location>
        <begin position="327"/>
        <end position="390"/>
    </location>
</feature>
<dbReference type="InterPro" id="IPR012334">
    <property type="entry name" value="Pectin_lyas_fold"/>
</dbReference>
<dbReference type="PANTHER" id="PTHR43308">
    <property type="entry name" value="OUTER MEMBRANE PROTEIN ALPHA-RELATED"/>
    <property type="match status" value="1"/>
</dbReference>
<dbReference type="SMART" id="SM00710">
    <property type="entry name" value="PbH1"/>
    <property type="match status" value="5"/>
</dbReference>
<dbReference type="InterPro" id="IPR051465">
    <property type="entry name" value="Cell_Envelope_Struct_Comp"/>
</dbReference>
<evidence type="ECO:0000313" key="3">
    <source>
        <dbReference type="Proteomes" id="UP000629098"/>
    </source>
</evidence>
<name>A0A8J6XNW1_9CYAN</name>
<keyword evidence="3" id="KW-1185">Reference proteome</keyword>
<protein>
    <submittedName>
        <fullName evidence="2">DUF1565 domain-containing protein</fullName>
    </submittedName>
</protein>
<dbReference type="SUPFAM" id="SSF51126">
    <property type="entry name" value="Pectin lyase-like"/>
    <property type="match status" value="1"/>
</dbReference>
<feature type="domain" description="SLH" evidence="1">
    <location>
        <begin position="267"/>
        <end position="326"/>
    </location>
</feature>
<dbReference type="EMBL" id="JACXAE010000078">
    <property type="protein sequence ID" value="MBD2775354.1"/>
    <property type="molecule type" value="Genomic_DNA"/>
</dbReference>
<gene>
    <name evidence="2" type="ORF">ICL16_25655</name>
</gene>
<dbReference type="Pfam" id="PF07602">
    <property type="entry name" value="DUF1565"/>
    <property type="match status" value="1"/>
</dbReference>
<dbReference type="InterPro" id="IPR011459">
    <property type="entry name" value="DUF1565"/>
</dbReference>
<dbReference type="InterPro" id="IPR001119">
    <property type="entry name" value="SLH_dom"/>
</dbReference>
<reference evidence="2" key="1">
    <citation type="submission" date="2020-09" db="EMBL/GenBank/DDBJ databases">
        <title>Iningainema tapete sp. nov. (Scytonemataceae, Cyanobacteria) from greenhouses in central Florida (USA) produces two types of nodularin with biosynthetic potential for microcystin-LR and anabaenopeptins.</title>
        <authorList>
            <person name="Berthold D.E."/>
            <person name="Lefler F.W."/>
            <person name="Huang I.-S."/>
            <person name="Abdulla H."/>
            <person name="Zimba P.V."/>
            <person name="Laughinghouse H.D. IV."/>
        </authorList>
    </citation>
    <scope>NUCLEOTIDE SEQUENCE</scope>
    <source>
        <strain evidence="2">BLCCT55</strain>
    </source>
</reference>
<proteinExistence type="predicted"/>
<dbReference type="Proteomes" id="UP000629098">
    <property type="component" value="Unassembled WGS sequence"/>
</dbReference>
<dbReference type="RefSeq" id="WP_190833626.1">
    <property type="nucleotide sequence ID" value="NZ_CAWPPI010000078.1"/>
</dbReference>
<feature type="domain" description="SLH" evidence="1">
    <location>
        <begin position="587"/>
        <end position="651"/>
    </location>
</feature>
<dbReference type="AlphaFoldDB" id="A0A8J6XNW1"/>
<evidence type="ECO:0000259" key="1">
    <source>
        <dbReference type="PROSITE" id="PS51272"/>
    </source>
</evidence>
<dbReference type="PROSITE" id="PS51272">
    <property type="entry name" value="SLH"/>
    <property type="match status" value="5"/>
</dbReference>
<dbReference type="InterPro" id="IPR011050">
    <property type="entry name" value="Pectin_lyase_fold/virulence"/>
</dbReference>
<organism evidence="2 3">
    <name type="scientific">Iningainema tapete BLCC-T55</name>
    <dbReference type="NCBI Taxonomy" id="2748662"/>
    <lineage>
        <taxon>Bacteria</taxon>
        <taxon>Bacillati</taxon>
        <taxon>Cyanobacteriota</taxon>
        <taxon>Cyanophyceae</taxon>
        <taxon>Nostocales</taxon>
        <taxon>Scytonemataceae</taxon>
        <taxon>Iningainema tapete</taxon>
    </lineage>
</organism>
<accession>A0A8J6XNW1</accession>
<comment type="caution">
    <text evidence="2">The sequence shown here is derived from an EMBL/GenBank/DDBJ whole genome shotgun (WGS) entry which is preliminary data.</text>
</comment>
<evidence type="ECO:0000313" key="2">
    <source>
        <dbReference type="EMBL" id="MBD2775354.1"/>
    </source>
</evidence>
<feature type="domain" description="SLH" evidence="1">
    <location>
        <begin position="463"/>
        <end position="522"/>
    </location>
</feature>
<feature type="domain" description="SLH" evidence="1">
    <location>
        <begin position="523"/>
        <end position="586"/>
    </location>
</feature>
<dbReference type="PANTHER" id="PTHR43308:SF5">
    <property type="entry name" value="S-LAYER PROTEIN _ PEPTIDOGLYCAN ENDO-BETA-N-ACETYLGLUCOSAMINIDASE"/>
    <property type="match status" value="1"/>
</dbReference>
<dbReference type="Pfam" id="PF00395">
    <property type="entry name" value="SLH"/>
    <property type="match status" value="4"/>
</dbReference>